<sequence>MGADRGRARGKLLGAVVVLGCGSLLVSGCASMPSSGDVHSVSASQRADSQVQVYAVPPRPGAEPNEIVSGFLEAMTSDDPQFAMARQYLTPKAAMDWRATTVTVLADGPDPQPNRSADRGADANGFTFTVSGKPVALVDKQHAYQPFKPQDTYSQTIHLVRQSGADGTGREWRIDALPEGLLLGQSDFQRIYRSVNKYYFAMGQDRLVADPVYMRLRTDPVTQMNLITQTVQSVLDGPTSWLEPVVSSKFPSGTALKGDTKSLALDDRNALKVPLNERASNAGEAQCKRMAAQILFTLRDLTTTRVGQVELDRANGSQLCVLSGDQAETYAPDRMSTSPGQYFVDAGGHVERMRADAGGSDSSGGSTDGTDSADGSDASVVTEPVQGPFGKGEQQVRTVAVSRDEKRAAGVSADGKSLLVAPLAADGALARTQVTSDDKDAKDGGLSAPSWDGRGDLWVADRNAAKPRLLRLVQGAGGPQTVDVAGLNGGRIEQVRMSADGVRAALLVSDGTHTTLRIGRVERSGEGDKSVVSVVELRPGAPQMEDVTAVSWAGRSRLVVVGKEIGGVSQQLRYVQTDGSTSASGTLPSVNKVTDVAATDDDRMPLVAHSQEDGIVRLPPGANWRTAVKKGSAPAYPG</sequence>
<gene>
    <name evidence="6 9" type="primary">lpqB</name>
    <name evidence="9" type="ORF">GCM10010326_11620</name>
</gene>
<dbReference type="SMART" id="SM00909">
    <property type="entry name" value="Germane"/>
    <property type="match status" value="1"/>
</dbReference>
<evidence type="ECO:0000256" key="6">
    <source>
        <dbReference type="HAMAP-Rule" id="MF_01373"/>
    </source>
</evidence>
<name>A0ABQ2ZQT5_9ACTN</name>
<evidence type="ECO:0000256" key="7">
    <source>
        <dbReference type="SAM" id="MobiDB-lite"/>
    </source>
</evidence>
<dbReference type="PROSITE" id="PS51257">
    <property type="entry name" value="PROKAR_LIPOPROTEIN"/>
    <property type="match status" value="1"/>
</dbReference>
<evidence type="ECO:0000256" key="2">
    <source>
        <dbReference type="ARBA" id="ARBA00022729"/>
    </source>
</evidence>
<dbReference type="GeneID" id="96289166"/>
<dbReference type="HAMAP" id="MF_01373">
    <property type="entry name" value="LpqB_lipoprot"/>
    <property type="match status" value="1"/>
</dbReference>
<dbReference type="InterPro" id="IPR023959">
    <property type="entry name" value="LpqB"/>
</dbReference>
<comment type="caution">
    <text evidence="9">The sequence shown here is derived from an EMBL/GenBank/DDBJ whole genome shotgun (WGS) entry which is preliminary data.</text>
</comment>
<evidence type="ECO:0000256" key="1">
    <source>
        <dbReference type="ARBA" id="ARBA00022475"/>
    </source>
</evidence>
<keyword evidence="3 6" id="KW-0472">Membrane</keyword>
<keyword evidence="2 6" id="KW-0732">Signal</keyword>
<keyword evidence="10" id="KW-1185">Reference proteome</keyword>
<comment type="similarity">
    <text evidence="6">Belongs to the LpqB lipoprotein family.</text>
</comment>
<evidence type="ECO:0000313" key="10">
    <source>
        <dbReference type="Proteomes" id="UP000600946"/>
    </source>
</evidence>
<dbReference type="InterPro" id="IPR019606">
    <property type="entry name" value="GerMN"/>
</dbReference>
<comment type="subcellular location">
    <subcellularLocation>
        <location evidence="6">Cell membrane</location>
        <topology evidence="6">Lipid-anchor</topology>
    </subcellularLocation>
</comment>
<evidence type="ECO:0000259" key="8">
    <source>
        <dbReference type="SMART" id="SM00909"/>
    </source>
</evidence>
<keyword evidence="5 6" id="KW-0449">Lipoprotein</keyword>
<feature type="domain" description="GerMN" evidence="8">
    <location>
        <begin position="227"/>
        <end position="323"/>
    </location>
</feature>
<evidence type="ECO:0000256" key="5">
    <source>
        <dbReference type="ARBA" id="ARBA00023288"/>
    </source>
</evidence>
<dbReference type="Proteomes" id="UP000600946">
    <property type="component" value="Unassembled WGS sequence"/>
</dbReference>
<evidence type="ECO:0000256" key="4">
    <source>
        <dbReference type="ARBA" id="ARBA00023139"/>
    </source>
</evidence>
<dbReference type="Pfam" id="PF10647">
    <property type="entry name" value="Gmad1"/>
    <property type="match status" value="1"/>
</dbReference>
<dbReference type="RefSeq" id="WP_373300109.1">
    <property type="nucleotide sequence ID" value="NZ_BMUU01000002.1"/>
</dbReference>
<protein>
    <recommendedName>
        <fullName evidence="6">Lipoprotein LpqB</fullName>
    </recommendedName>
</protein>
<dbReference type="Pfam" id="PF25976">
    <property type="entry name" value="LpqB_N"/>
    <property type="match status" value="1"/>
</dbReference>
<dbReference type="Pfam" id="PF10646">
    <property type="entry name" value="Germane"/>
    <property type="match status" value="1"/>
</dbReference>
<evidence type="ECO:0000256" key="3">
    <source>
        <dbReference type="ARBA" id="ARBA00023136"/>
    </source>
</evidence>
<accession>A0ABQ2ZQT5</accession>
<evidence type="ECO:0000313" key="9">
    <source>
        <dbReference type="EMBL" id="GGY20615.1"/>
    </source>
</evidence>
<proteinExistence type="inferred from homology"/>
<dbReference type="EMBL" id="BMUU01000002">
    <property type="protein sequence ID" value="GGY20615.1"/>
    <property type="molecule type" value="Genomic_DNA"/>
</dbReference>
<organism evidence="9 10">
    <name type="scientific">Streptomyces xanthochromogenes</name>
    <dbReference type="NCBI Taxonomy" id="67384"/>
    <lineage>
        <taxon>Bacteria</taxon>
        <taxon>Bacillati</taxon>
        <taxon>Actinomycetota</taxon>
        <taxon>Actinomycetes</taxon>
        <taxon>Kitasatosporales</taxon>
        <taxon>Streptomycetaceae</taxon>
        <taxon>Streptomyces</taxon>
    </lineage>
</organism>
<dbReference type="InterPro" id="IPR018910">
    <property type="entry name" value="LpqB_C"/>
</dbReference>
<keyword evidence="1 6" id="KW-1003">Cell membrane</keyword>
<dbReference type="SUPFAM" id="SSF63829">
    <property type="entry name" value="Calcium-dependent phosphotriesterase"/>
    <property type="match status" value="1"/>
</dbReference>
<feature type="region of interest" description="Disordered" evidence="7">
    <location>
        <begin position="353"/>
        <end position="397"/>
    </location>
</feature>
<keyword evidence="4 6" id="KW-0564">Palmitate</keyword>
<reference evidence="10" key="1">
    <citation type="journal article" date="2019" name="Int. J. Syst. Evol. Microbiol.">
        <title>The Global Catalogue of Microorganisms (GCM) 10K type strain sequencing project: providing services to taxonomists for standard genome sequencing and annotation.</title>
        <authorList>
            <consortium name="The Broad Institute Genomics Platform"/>
            <consortium name="The Broad Institute Genome Sequencing Center for Infectious Disease"/>
            <person name="Wu L."/>
            <person name="Ma J."/>
        </authorList>
    </citation>
    <scope>NUCLEOTIDE SEQUENCE [LARGE SCALE GENOMIC DNA]</scope>
    <source>
        <strain evidence="10">JCM 4594</strain>
    </source>
</reference>
<feature type="compositionally biased region" description="Low complexity" evidence="7">
    <location>
        <begin position="356"/>
        <end position="379"/>
    </location>
</feature>
<dbReference type="InterPro" id="IPR059026">
    <property type="entry name" value="LpqB_N"/>
</dbReference>